<comment type="caution">
    <text evidence="1">The sequence shown here is derived from an EMBL/GenBank/DDBJ whole genome shotgun (WGS) entry which is preliminary data.</text>
</comment>
<evidence type="ECO:0000313" key="1">
    <source>
        <dbReference type="EMBL" id="MDN4474635.1"/>
    </source>
</evidence>
<dbReference type="Pfam" id="PF13481">
    <property type="entry name" value="AAA_25"/>
    <property type="match status" value="1"/>
</dbReference>
<dbReference type="SUPFAM" id="SSF52540">
    <property type="entry name" value="P-loop containing nucleoside triphosphate hydrolases"/>
    <property type="match status" value="1"/>
</dbReference>
<reference evidence="1" key="1">
    <citation type="submission" date="2023-06" db="EMBL/GenBank/DDBJ databases">
        <title>Sysu t00192.</title>
        <authorList>
            <person name="Gao L."/>
            <person name="Fang B.-Z."/>
            <person name="Li W.-J."/>
        </authorList>
    </citation>
    <scope>NUCLEOTIDE SEQUENCE</scope>
    <source>
        <strain evidence="1">SYSU T00192</strain>
    </source>
</reference>
<sequence length="325" mass="35160">MNPNLGSPVRRGDELERMTFPPLQWAVQGVIPEGFGILAGPPKIGKSWLVYDVALAVSSGTRAFGIADPGPQREVLYLALEDSERRLQARARALLGAGMRIPTEFNYVIDVQPSHAPDLIADWLGNVKTKSPVVLMDTLGRLLPPALPGETQYQRDYRIAALFKSLADGKPGATVLAVHHTRKAAAIDWMDGTSGTNGLNGGADFTMNLERSRGNDCALLRITGRDVPDSAFAMNFERSRWVLDGTDLSDAARRAADHAVARAVGGRSAEIASYVQTHPGGTTPQQVDAHFHTSDARVYLKRLCDEGHLVKIRRGVYGPVTSVTS</sequence>
<name>A0ABT8G670_9MICO</name>
<dbReference type="RefSeq" id="WP_301131034.1">
    <property type="nucleotide sequence ID" value="NZ_JAUHPW010000001.1"/>
</dbReference>
<keyword evidence="2" id="KW-1185">Reference proteome</keyword>
<protein>
    <submittedName>
        <fullName evidence="1">AAA family ATPase</fullName>
    </submittedName>
</protein>
<dbReference type="EMBL" id="JAUHPW010000001">
    <property type="protein sequence ID" value="MDN4474635.1"/>
    <property type="molecule type" value="Genomic_DNA"/>
</dbReference>
<accession>A0ABT8G670</accession>
<gene>
    <name evidence="1" type="ORF">QQX09_02075</name>
</gene>
<organism evidence="1 2">
    <name type="scientific">Demequina litoralis</name>
    <dbReference type="NCBI Taxonomy" id="3051660"/>
    <lineage>
        <taxon>Bacteria</taxon>
        <taxon>Bacillati</taxon>
        <taxon>Actinomycetota</taxon>
        <taxon>Actinomycetes</taxon>
        <taxon>Micrococcales</taxon>
        <taxon>Demequinaceae</taxon>
        <taxon>Demequina</taxon>
    </lineage>
</organism>
<evidence type="ECO:0000313" key="2">
    <source>
        <dbReference type="Proteomes" id="UP001172728"/>
    </source>
</evidence>
<proteinExistence type="predicted"/>
<dbReference type="Proteomes" id="UP001172728">
    <property type="component" value="Unassembled WGS sequence"/>
</dbReference>
<dbReference type="InterPro" id="IPR027417">
    <property type="entry name" value="P-loop_NTPase"/>
</dbReference>
<dbReference type="Gene3D" id="3.40.50.300">
    <property type="entry name" value="P-loop containing nucleotide triphosphate hydrolases"/>
    <property type="match status" value="1"/>
</dbReference>